<gene>
    <name evidence="1" type="ORF">Q31a_32060</name>
</gene>
<dbReference type="Gene3D" id="1.20.1290.10">
    <property type="entry name" value="AhpD-like"/>
    <property type="match status" value="2"/>
</dbReference>
<dbReference type="KEGG" id="ahel:Q31a_32060"/>
<evidence type="ECO:0000313" key="2">
    <source>
        <dbReference type="Proteomes" id="UP000318017"/>
    </source>
</evidence>
<dbReference type="PANTHER" id="PTHR35446">
    <property type="entry name" value="SI:CH211-175M2.5"/>
    <property type="match status" value="1"/>
</dbReference>
<evidence type="ECO:0000313" key="1">
    <source>
        <dbReference type="EMBL" id="QDV24884.1"/>
    </source>
</evidence>
<keyword evidence="2" id="KW-1185">Reference proteome</keyword>
<dbReference type="EMBL" id="CP036298">
    <property type="protein sequence ID" value="QDV24884.1"/>
    <property type="molecule type" value="Genomic_DNA"/>
</dbReference>
<reference evidence="1 2" key="1">
    <citation type="submission" date="2019-02" db="EMBL/GenBank/DDBJ databases">
        <title>Deep-cultivation of Planctomycetes and their phenomic and genomic characterization uncovers novel biology.</title>
        <authorList>
            <person name="Wiegand S."/>
            <person name="Jogler M."/>
            <person name="Boedeker C."/>
            <person name="Pinto D."/>
            <person name="Vollmers J."/>
            <person name="Rivas-Marin E."/>
            <person name="Kohn T."/>
            <person name="Peeters S.H."/>
            <person name="Heuer A."/>
            <person name="Rast P."/>
            <person name="Oberbeckmann S."/>
            <person name="Bunk B."/>
            <person name="Jeske O."/>
            <person name="Meyerdierks A."/>
            <person name="Storesund J.E."/>
            <person name="Kallscheuer N."/>
            <person name="Luecker S."/>
            <person name="Lage O.M."/>
            <person name="Pohl T."/>
            <person name="Merkel B.J."/>
            <person name="Hornburger P."/>
            <person name="Mueller R.-W."/>
            <person name="Bruemmer F."/>
            <person name="Labrenz M."/>
            <person name="Spormann A.M."/>
            <person name="Op den Camp H."/>
            <person name="Overmann J."/>
            <person name="Amann R."/>
            <person name="Jetten M.S.M."/>
            <person name="Mascher T."/>
            <person name="Medema M.H."/>
            <person name="Devos D.P."/>
            <person name="Kaster A.-K."/>
            <person name="Ovreas L."/>
            <person name="Rohde M."/>
            <person name="Galperin M.Y."/>
            <person name="Jogler C."/>
        </authorList>
    </citation>
    <scope>NUCLEOTIDE SEQUENCE [LARGE SCALE GENOMIC DNA]</scope>
    <source>
        <strain evidence="1 2">Q31a</strain>
    </source>
</reference>
<dbReference type="InterPro" id="IPR029032">
    <property type="entry name" value="AhpD-like"/>
</dbReference>
<evidence type="ECO:0008006" key="3">
    <source>
        <dbReference type="Google" id="ProtNLM"/>
    </source>
</evidence>
<protein>
    <recommendedName>
        <fullName evidence="3">Carboxymuconolactone decarboxylase family protein</fullName>
    </recommendedName>
</protein>
<proteinExistence type="predicted"/>
<dbReference type="Proteomes" id="UP000318017">
    <property type="component" value="Chromosome"/>
</dbReference>
<dbReference type="SUPFAM" id="SSF69118">
    <property type="entry name" value="AhpD-like"/>
    <property type="match status" value="2"/>
</dbReference>
<name>A0A518G8H6_9BACT</name>
<accession>A0A518G8H6</accession>
<dbReference type="RefSeq" id="WP_145079166.1">
    <property type="nucleotide sequence ID" value="NZ_CP036298.1"/>
</dbReference>
<sequence>MKFQNSYIRLLLRSLFAFVIMGEINLQGQTAVDLPRPTPITRPEMKSLLETVKERTPRIPLPDLTERDREILGQRSDDYETRLKYHFLPQLDGAAMNGKMPRTGNSPRGNFRSSEEGMTLDYGFKVELFWIVSRVNNCQYCLGHQESKLLSAGRSEDRIAMLDGDWRQFQPAEQAAYAFARKFTFEPHLLVDEDIEHLTMHFDDQQIIEMILSMAWNNSINRWKEGVGVPQRQDEGGYSRLDVSKTPQTLQQVAESVVPLPRGSYETPTSPAFLTKTSGVAVVHYDRRTGRATTATVEHRPALEDRYSVLRSLAATRTRSARLPLVDGQHVAARLNLEQHSIEPQAWLRLLANFPQEGKRRAQALLAAEEDPQLDPLLVAQLGWIVARKDRAWYAAGRAMKKLMDLGQSMDEVFALDADWSGMSGERQALFTVAQNLAASPVVLTDAQVAIAVERTSPGEVTRVVNLVAQYAAFNRLTEAAGLALD</sequence>
<dbReference type="PANTHER" id="PTHR35446:SF2">
    <property type="entry name" value="CARBOXYMUCONOLACTONE DECARBOXYLASE-LIKE DOMAIN-CONTAINING PROTEIN"/>
    <property type="match status" value="1"/>
</dbReference>
<organism evidence="1 2">
    <name type="scientific">Aureliella helgolandensis</name>
    <dbReference type="NCBI Taxonomy" id="2527968"/>
    <lineage>
        <taxon>Bacteria</taxon>
        <taxon>Pseudomonadati</taxon>
        <taxon>Planctomycetota</taxon>
        <taxon>Planctomycetia</taxon>
        <taxon>Pirellulales</taxon>
        <taxon>Pirellulaceae</taxon>
        <taxon>Aureliella</taxon>
    </lineage>
</organism>
<dbReference type="OrthoDB" id="248684at2"/>
<dbReference type="AlphaFoldDB" id="A0A518G8H6"/>